<dbReference type="SUPFAM" id="SSF55729">
    <property type="entry name" value="Acyl-CoA N-acyltransferases (Nat)"/>
    <property type="match status" value="1"/>
</dbReference>
<organism evidence="4 5">
    <name type="scientific">Methylobacterium jeotgali</name>
    <dbReference type="NCBI Taxonomy" id="381630"/>
    <lineage>
        <taxon>Bacteria</taxon>
        <taxon>Pseudomonadati</taxon>
        <taxon>Pseudomonadota</taxon>
        <taxon>Alphaproteobacteria</taxon>
        <taxon>Hyphomicrobiales</taxon>
        <taxon>Methylobacteriaceae</taxon>
        <taxon>Methylobacterium</taxon>
    </lineage>
</organism>
<evidence type="ECO:0000313" key="5">
    <source>
        <dbReference type="Proteomes" id="UP001055102"/>
    </source>
</evidence>
<sequence length="147" mass="16542">MSTTIRDIGPGDEAAWRGLWEGYLAFYGQSLPEAVTRATWARLIDPAVPMIGRLAESDGSAAGFSLSVLHEGSWTIAPVCYLEDLFVRADRRGAGLGRALIEDVLALCRVRGLSRLYWHTREDNEAARRLYDGFTQADDFRRYRLFL</sequence>
<dbReference type="PROSITE" id="PS51186">
    <property type="entry name" value="GNAT"/>
    <property type="match status" value="1"/>
</dbReference>
<reference evidence="4" key="1">
    <citation type="journal article" date="2021" name="Front. Microbiol.">
        <title>Comprehensive Comparative Genomics and Phenotyping of Methylobacterium Species.</title>
        <authorList>
            <person name="Alessa O."/>
            <person name="Ogura Y."/>
            <person name="Fujitani Y."/>
            <person name="Takami H."/>
            <person name="Hayashi T."/>
            <person name="Sahin N."/>
            <person name="Tani A."/>
        </authorList>
    </citation>
    <scope>NUCLEOTIDE SEQUENCE</scope>
    <source>
        <strain evidence="4">LMG 23639</strain>
    </source>
</reference>
<keyword evidence="2" id="KW-0012">Acyltransferase</keyword>
<dbReference type="InterPro" id="IPR050832">
    <property type="entry name" value="Bact_Acetyltransf"/>
</dbReference>
<keyword evidence="5" id="KW-1185">Reference proteome</keyword>
<evidence type="ECO:0000259" key="3">
    <source>
        <dbReference type="PROSITE" id="PS51186"/>
    </source>
</evidence>
<evidence type="ECO:0000313" key="4">
    <source>
        <dbReference type="EMBL" id="GJE08051.1"/>
    </source>
</evidence>
<evidence type="ECO:0000256" key="2">
    <source>
        <dbReference type="ARBA" id="ARBA00023315"/>
    </source>
</evidence>
<keyword evidence="1" id="KW-0808">Transferase</keyword>
<comment type="caution">
    <text evidence="4">The sequence shown here is derived from an EMBL/GenBank/DDBJ whole genome shotgun (WGS) entry which is preliminary data.</text>
</comment>
<dbReference type="EMBL" id="BPQR01000060">
    <property type="protein sequence ID" value="GJE08051.1"/>
    <property type="molecule type" value="Genomic_DNA"/>
</dbReference>
<evidence type="ECO:0000256" key="1">
    <source>
        <dbReference type="ARBA" id="ARBA00022679"/>
    </source>
</evidence>
<protein>
    <recommendedName>
        <fullName evidence="3">N-acetyltransferase domain-containing protein</fullName>
    </recommendedName>
</protein>
<dbReference type="InterPro" id="IPR016181">
    <property type="entry name" value="Acyl_CoA_acyltransferase"/>
</dbReference>
<dbReference type="Gene3D" id="3.40.630.30">
    <property type="match status" value="1"/>
</dbReference>
<dbReference type="InterPro" id="IPR000182">
    <property type="entry name" value="GNAT_dom"/>
</dbReference>
<name>A0ABQ4SXW7_9HYPH</name>
<reference evidence="4" key="2">
    <citation type="submission" date="2021-08" db="EMBL/GenBank/DDBJ databases">
        <authorList>
            <person name="Tani A."/>
            <person name="Ola A."/>
            <person name="Ogura Y."/>
            <person name="Katsura K."/>
            <person name="Hayashi T."/>
        </authorList>
    </citation>
    <scope>NUCLEOTIDE SEQUENCE</scope>
    <source>
        <strain evidence="4">LMG 23639</strain>
    </source>
</reference>
<feature type="domain" description="N-acetyltransferase" evidence="3">
    <location>
        <begin position="3"/>
        <end position="147"/>
    </location>
</feature>
<dbReference type="Proteomes" id="UP001055102">
    <property type="component" value="Unassembled WGS sequence"/>
</dbReference>
<dbReference type="PANTHER" id="PTHR43877">
    <property type="entry name" value="AMINOALKYLPHOSPHONATE N-ACETYLTRANSFERASE-RELATED-RELATED"/>
    <property type="match status" value="1"/>
</dbReference>
<dbReference type="RefSeq" id="WP_238277510.1">
    <property type="nucleotide sequence ID" value="NZ_BPQR01000060.1"/>
</dbReference>
<accession>A0ABQ4SXW7</accession>
<dbReference type="CDD" id="cd04301">
    <property type="entry name" value="NAT_SF"/>
    <property type="match status" value="1"/>
</dbReference>
<gene>
    <name evidence="4" type="ORF">AOPFMNJM_3385</name>
</gene>
<dbReference type="Pfam" id="PF00583">
    <property type="entry name" value="Acetyltransf_1"/>
    <property type="match status" value="1"/>
</dbReference>
<proteinExistence type="predicted"/>